<dbReference type="PROSITE" id="PS50835">
    <property type="entry name" value="IG_LIKE"/>
    <property type="match status" value="1"/>
</dbReference>
<dbReference type="InterPro" id="IPR003961">
    <property type="entry name" value="FN3_dom"/>
</dbReference>
<keyword evidence="6" id="KW-1185">Reference proteome</keyword>
<dbReference type="Pfam" id="PF00041">
    <property type="entry name" value="fn3"/>
    <property type="match status" value="1"/>
</dbReference>
<evidence type="ECO:0000313" key="6">
    <source>
        <dbReference type="Proteomes" id="UP000037069"/>
    </source>
</evidence>
<gene>
    <name evidence="5" type="ORF">FF38_02341</name>
</gene>
<proteinExistence type="predicted"/>
<dbReference type="GO" id="GO:0016020">
    <property type="term" value="C:membrane"/>
    <property type="evidence" value="ECO:0007669"/>
    <property type="project" value="UniProtKB-SubCell"/>
</dbReference>
<feature type="compositionally biased region" description="Basic and acidic residues" evidence="1">
    <location>
        <begin position="1005"/>
        <end position="1016"/>
    </location>
</feature>
<feature type="compositionally biased region" description="Low complexity" evidence="1">
    <location>
        <begin position="992"/>
        <end position="1004"/>
    </location>
</feature>
<feature type="transmembrane region" description="Helical" evidence="2">
    <location>
        <begin position="900"/>
        <end position="921"/>
    </location>
</feature>
<feature type="compositionally biased region" description="Acidic residues" evidence="1">
    <location>
        <begin position="1061"/>
        <end position="1074"/>
    </location>
</feature>
<evidence type="ECO:0000256" key="1">
    <source>
        <dbReference type="SAM" id="MobiDB-lite"/>
    </source>
</evidence>
<evidence type="ECO:0000259" key="4">
    <source>
        <dbReference type="PROSITE" id="PS50853"/>
    </source>
</evidence>
<keyword evidence="2" id="KW-0812">Transmembrane</keyword>
<dbReference type="InterPro" id="IPR050713">
    <property type="entry name" value="RTP_Phos/Ushers"/>
</dbReference>
<dbReference type="CDD" id="cd00063">
    <property type="entry name" value="FN3"/>
    <property type="match status" value="2"/>
</dbReference>
<dbReference type="PANTHER" id="PTHR46957">
    <property type="entry name" value="CYTOKINE RECEPTOR"/>
    <property type="match status" value="1"/>
</dbReference>
<dbReference type="Gene3D" id="2.60.40.10">
    <property type="entry name" value="Immunoglobulins"/>
    <property type="match status" value="5"/>
</dbReference>
<evidence type="ECO:0000313" key="5">
    <source>
        <dbReference type="EMBL" id="KNC26987.1"/>
    </source>
</evidence>
<evidence type="ECO:0000259" key="3">
    <source>
        <dbReference type="PROSITE" id="PS50835"/>
    </source>
</evidence>
<feature type="compositionally biased region" description="Low complexity" evidence="1">
    <location>
        <begin position="1017"/>
        <end position="1035"/>
    </location>
</feature>
<dbReference type="SMART" id="SM00060">
    <property type="entry name" value="FN3"/>
    <property type="match status" value="3"/>
</dbReference>
<keyword evidence="5" id="KW-0675">Receptor</keyword>
<name>A0A0L0C419_LUCCU</name>
<feature type="domain" description="Fibronectin type-III" evidence="4">
    <location>
        <begin position="652"/>
        <end position="745"/>
    </location>
</feature>
<dbReference type="InterPro" id="IPR013783">
    <property type="entry name" value="Ig-like_fold"/>
</dbReference>
<feature type="transmembrane region" description="Helical" evidence="2">
    <location>
        <begin position="21"/>
        <end position="37"/>
    </location>
</feature>
<dbReference type="PROSITE" id="PS50853">
    <property type="entry name" value="FN3"/>
    <property type="match status" value="3"/>
</dbReference>
<dbReference type="InterPro" id="IPR007110">
    <property type="entry name" value="Ig-like_dom"/>
</dbReference>
<organism evidence="5 6">
    <name type="scientific">Lucilia cuprina</name>
    <name type="common">Green bottle fly</name>
    <name type="synonym">Australian sheep blowfly</name>
    <dbReference type="NCBI Taxonomy" id="7375"/>
    <lineage>
        <taxon>Eukaryota</taxon>
        <taxon>Metazoa</taxon>
        <taxon>Ecdysozoa</taxon>
        <taxon>Arthropoda</taxon>
        <taxon>Hexapoda</taxon>
        <taxon>Insecta</taxon>
        <taxon>Pterygota</taxon>
        <taxon>Neoptera</taxon>
        <taxon>Endopterygota</taxon>
        <taxon>Diptera</taxon>
        <taxon>Brachycera</taxon>
        <taxon>Muscomorpha</taxon>
        <taxon>Oestroidea</taxon>
        <taxon>Calliphoridae</taxon>
        <taxon>Luciliinae</taxon>
        <taxon>Lucilia</taxon>
    </lineage>
</organism>
<sequence>MIFCSKFEKQYKNKMRESNSCFHYIVIFLIAIQPWSLTTTRSGYTGLMTAAASVKSPGEMDPESLSILIGGSANITCRLSKPHSSDIWFLEQKTKWPIKQPSDQIKIIDSYTAILMIQNAVEQNSRYQCKVGEYAIGESELFVGTKPQNVTDFSCISYDYEYMECSFTRPKNMILTKFDLEYRLDSSIHRCICHNGKNHKLKCNVTDYLPMRDRYLFTLKGTNDVGENIQTFLINNHKIVIPSAVDIVQQNITSHSITLSLEKLKISYYIEKGLTYDIQIRDNNSIWQTPQMGDLECQNGTCNIIISNLYAFWLYWIKVRVKSNAVNNDDFWSKENIISFRTRSERPHRAPETPLGSFYIDSSDTELRLYWEQMPEHEHNGPGFHYIVNETNVNGDIMLSTKTKESSLTLAWKNESMQTFIIKSANDNGESIDHNVIRVYRSASSDYELNENNIAKVYHNSSYTLSWRPPPNVAELLNYTVFWCLPKIELPNQCRGPISYKYLDKGATNFTTEPKDRSLNLAISANYPHYNKGMQWARCSGDVSSELMKMELEVNALNESAVLVKWSSGSVCASILKGYNLTYCQASVDDKCVTSEITVELLREEKEYRNYTISELPAYTKVCLNMFMYSSSKQGRISDRNCVRTKQMAPSPPKNIRYIKNKVTSKSAEIYWSPPDFNNGILSHYSIYWRKYPDQTFEKNTTSIDQTSYNLTGLSSYSNYEVYVTAHTIEESVPSRRINFTTLIGIPSGPRNLNSSKDGVISWDQPDLPSGRHIFYVVALTWKEESSNTVYERVSIVRGRSCRFNNPCLNSKKEYTLRVRAVNVGEKEEVDREIVAMNKDAILAGAPIDEDFCQLEANDYEQFFDTKTVPIFHNDNRQFYFASPWIDDKRIITCSGISEALIYALALIIVFIFAAYISCWIRNKIIDMKNIKVVLPVGLVPDYNTRNGSELGSATKKEFHSDISRSNDCLVSYGHKENHNLITNFHSGSSNALSSLSSTNSSNGHQKEEQIGEHPSLETTNEELSSNSSSTTNSNHTYHDHHQIKRLSSIDSNNTIPASGCDEEEEREEEDNDEINSKENENAQNFTTQPYNGYVTHNSQLLASILNAGDRNTATAPHFNSTFPTMTNDGYIQPSAAKQLFQPTFSQHHQQQQPPTSINGYTCIESLHKLATPDETHVNIATSQGIINSPVSNTTTLNGVNIPTTKVSSNIISSLHTSPCITDIRESPSAEYNKDNLQLNATTLVSATNVSLQPNNNNNTIYGYVTQQQLANFGTNVALGKELNT</sequence>
<reference evidence="5 6" key="1">
    <citation type="journal article" date="2015" name="Nat. Commun.">
        <title>Lucilia cuprina genome unlocks parasitic fly biology to underpin future interventions.</title>
        <authorList>
            <person name="Anstead C.A."/>
            <person name="Korhonen P.K."/>
            <person name="Young N.D."/>
            <person name="Hall R.S."/>
            <person name="Jex A.R."/>
            <person name="Murali S.C."/>
            <person name="Hughes D.S."/>
            <person name="Lee S.F."/>
            <person name="Perry T."/>
            <person name="Stroehlein A.J."/>
            <person name="Ansell B.R."/>
            <person name="Breugelmans B."/>
            <person name="Hofmann A."/>
            <person name="Qu J."/>
            <person name="Dugan S."/>
            <person name="Lee S.L."/>
            <person name="Chao H."/>
            <person name="Dinh H."/>
            <person name="Han Y."/>
            <person name="Doddapaneni H.V."/>
            <person name="Worley K.C."/>
            <person name="Muzny D.M."/>
            <person name="Ioannidis P."/>
            <person name="Waterhouse R.M."/>
            <person name="Zdobnov E.M."/>
            <person name="James P.J."/>
            <person name="Bagnall N.H."/>
            <person name="Kotze A.C."/>
            <person name="Gibbs R.A."/>
            <person name="Richards S."/>
            <person name="Batterham P."/>
            <person name="Gasser R.B."/>
        </authorList>
    </citation>
    <scope>NUCLEOTIDE SEQUENCE [LARGE SCALE GENOMIC DNA]</scope>
    <source>
        <strain evidence="5 6">LS</strain>
        <tissue evidence="5">Full body</tissue>
    </source>
</reference>
<protein>
    <submittedName>
        <fullName evidence="5">Cytokine receptor</fullName>
    </submittedName>
</protein>
<feature type="domain" description="Fibronectin type-III" evidence="4">
    <location>
        <begin position="548"/>
        <end position="648"/>
    </location>
</feature>
<comment type="caution">
    <text evidence="5">The sequence shown here is derived from an EMBL/GenBank/DDBJ whole genome shotgun (WGS) entry which is preliminary data.</text>
</comment>
<dbReference type="SUPFAM" id="SSF49265">
    <property type="entry name" value="Fibronectin type III"/>
    <property type="match status" value="4"/>
</dbReference>
<dbReference type="InterPro" id="IPR036116">
    <property type="entry name" value="FN3_sf"/>
</dbReference>
<dbReference type="OrthoDB" id="6381660at2759"/>
<evidence type="ECO:0000256" key="2">
    <source>
        <dbReference type="SAM" id="Phobius"/>
    </source>
</evidence>
<dbReference type="PANTHER" id="PTHR46957:SF3">
    <property type="entry name" value="CYTOKINE RECEPTOR"/>
    <property type="match status" value="1"/>
</dbReference>
<dbReference type="OMA" id="NECHIGK"/>
<keyword evidence="2" id="KW-1133">Transmembrane helix</keyword>
<dbReference type="STRING" id="7375.A0A0L0C419"/>
<dbReference type="Proteomes" id="UP000037069">
    <property type="component" value="Unassembled WGS sequence"/>
</dbReference>
<feature type="domain" description="Fibronectin type-III" evidence="4">
    <location>
        <begin position="746"/>
        <end position="841"/>
    </location>
</feature>
<accession>A0A0L0C419</accession>
<keyword evidence="2" id="KW-0472">Membrane</keyword>
<feature type="domain" description="Ig-like" evidence="3">
    <location>
        <begin position="57"/>
        <end position="131"/>
    </location>
</feature>
<dbReference type="EMBL" id="JRES01000940">
    <property type="protein sequence ID" value="KNC26987.1"/>
    <property type="molecule type" value="Genomic_DNA"/>
</dbReference>
<feature type="region of interest" description="Disordered" evidence="1">
    <location>
        <begin position="992"/>
        <end position="1090"/>
    </location>
</feature>